<comment type="caution">
    <text evidence="1">The sequence shown here is derived from an EMBL/GenBank/DDBJ whole genome shotgun (WGS) entry which is preliminary data.</text>
</comment>
<evidence type="ECO:0000313" key="2">
    <source>
        <dbReference type="Proteomes" id="UP000023152"/>
    </source>
</evidence>
<evidence type="ECO:0008006" key="3">
    <source>
        <dbReference type="Google" id="ProtNLM"/>
    </source>
</evidence>
<sequence length="306" mass="34045">NEIAQLGTLANGELNRPKVVSLELGDDGILSGEIVNPHYDLDMNVLIKCEYKDVTDDGEDNSHDNGNDDDDDGCGWNDTKPINCNNLETVKLVLSLKPLNTPKYKIRLRLISLNGEDAVPLLSKWVYLTVTPKRTVPLTDEWSECGQHLKIVDKHKVRHNPTEGGKWSSCFGKCVIRDGSKCDWTLRLNTHGNQLSANSWKVIVGVFPSHHDSKAVALDSYFCGHGGNSFVGFATRLYGCNKNSSYGEKFDKDGNVVVVHLDLINYQLSYTINGKKYGVAYDNLTKNVGYRLAVGLTEANWELELL</sequence>
<organism evidence="1 2">
    <name type="scientific">Reticulomyxa filosa</name>
    <dbReference type="NCBI Taxonomy" id="46433"/>
    <lineage>
        <taxon>Eukaryota</taxon>
        <taxon>Sar</taxon>
        <taxon>Rhizaria</taxon>
        <taxon>Retaria</taxon>
        <taxon>Foraminifera</taxon>
        <taxon>Monothalamids</taxon>
        <taxon>Reticulomyxidae</taxon>
        <taxon>Reticulomyxa</taxon>
    </lineage>
</organism>
<name>X6LME0_RETFI</name>
<dbReference type="SUPFAM" id="SSF49899">
    <property type="entry name" value="Concanavalin A-like lectins/glucanases"/>
    <property type="match status" value="1"/>
</dbReference>
<dbReference type="InterPro" id="IPR043136">
    <property type="entry name" value="B30.2/SPRY_sf"/>
</dbReference>
<proteinExistence type="predicted"/>
<gene>
    <name evidence="1" type="ORF">RFI_34892</name>
</gene>
<dbReference type="AlphaFoldDB" id="X6LME0"/>
<dbReference type="InterPro" id="IPR013320">
    <property type="entry name" value="ConA-like_dom_sf"/>
</dbReference>
<dbReference type="Gene3D" id="2.60.120.920">
    <property type="match status" value="1"/>
</dbReference>
<protein>
    <recommendedName>
        <fullName evidence="3">B30.2/SPRY domain-containing protein</fullName>
    </recommendedName>
</protein>
<dbReference type="Proteomes" id="UP000023152">
    <property type="component" value="Unassembled WGS sequence"/>
</dbReference>
<keyword evidence="2" id="KW-1185">Reference proteome</keyword>
<dbReference type="EMBL" id="ASPP01035544">
    <property type="protein sequence ID" value="ETO02536.1"/>
    <property type="molecule type" value="Genomic_DNA"/>
</dbReference>
<feature type="non-terminal residue" evidence="1">
    <location>
        <position position="1"/>
    </location>
</feature>
<accession>X6LME0</accession>
<dbReference type="OrthoDB" id="6359816at2759"/>
<evidence type="ECO:0000313" key="1">
    <source>
        <dbReference type="EMBL" id="ETO02536.1"/>
    </source>
</evidence>
<reference evidence="1 2" key="1">
    <citation type="journal article" date="2013" name="Curr. Biol.">
        <title>The Genome of the Foraminiferan Reticulomyxa filosa.</title>
        <authorList>
            <person name="Glockner G."/>
            <person name="Hulsmann N."/>
            <person name="Schleicher M."/>
            <person name="Noegel A.A."/>
            <person name="Eichinger L."/>
            <person name="Gallinger C."/>
            <person name="Pawlowski J."/>
            <person name="Sierra R."/>
            <person name="Euteneuer U."/>
            <person name="Pillet L."/>
            <person name="Moustafa A."/>
            <person name="Platzer M."/>
            <person name="Groth M."/>
            <person name="Szafranski K."/>
            <person name="Schliwa M."/>
        </authorList>
    </citation>
    <scope>NUCLEOTIDE SEQUENCE [LARGE SCALE GENOMIC DNA]</scope>
</reference>